<feature type="region of interest" description="Disordered" evidence="1">
    <location>
        <begin position="37"/>
        <end position="89"/>
    </location>
</feature>
<dbReference type="Proteomes" id="UP000837857">
    <property type="component" value="Chromosome 27"/>
</dbReference>
<sequence>MGSGHAPLRAGLMIARPHSTPPLVRASEVWLCTLERASVAKEKPPSQPAIASRENMSLAEGASDTEHRPEEDKQSPAETKKNSDKTQMSDSYMWKEQIHTLMKGGESESDISDSEHFLTKGAFLLTPSHGLSMEKASNICEKMEFKGCFSLTKTATGILFKFSHVDDYQMVFKKGFHKVTGSRFYRKIAIPCRPQKTFTIYVYDIPDEVPEEDVRHALYKFTSVVEVVRLHLTSSPREGNTGEDFNGASTPKPIEKTPPRALTTIDGELVSSMVPKEASSVVRITLANIEEANILLQNGLDFYGATYFPTELATPAQAAKLIKPSRVTGGSVSARVRDLLPVFDQQGFTKFAPPASRLVKPRTK</sequence>
<proteinExistence type="predicted"/>
<accession>A0ABN8IL32</accession>
<feature type="non-terminal residue" evidence="2">
    <location>
        <position position="1"/>
    </location>
</feature>
<feature type="region of interest" description="Disordered" evidence="1">
    <location>
        <begin position="235"/>
        <end position="259"/>
    </location>
</feature>
<protein>
    <submittedName>
        <fullName evidence="2">Uncharacterized protein</fullName>
    </submittedName>
</protein>
<name>A0ABN8IL32_9NEOP</name>
<keyword evidence="3" id="KW-1185">Reference proteome</keyword>
<evidence type="ECO:0000313" key="2">
    <source>
        <dbReference type="EMBL" id="CAH2061117.1"/>
    </source>
</evidence>
<gene>
    <name evidence="2" type="ORF">IPOD504_LOCUS11310</name>
</gene>
<organism evidence="2 3">
    <name type="scientific">Iphiclides podalirius</name>
    <name type="common">scarce swallowtail</name>
    <dbReference type="NCBI Taxonomy" id="110791"/>
    <lineage>
        <taxon>Eukaryota</taxon>
        <taxon>Metazoa</taxon>
        <taxon>Ecdysozoa</taxon>
        <taxon>Arthropoda</taxon>
        <taxon>Hexapoda</taxon>
        <taxon>Insecta</taxon>
        <taxon>Pterygota</taxon>
        <taxon>Neoptera</taxon>
        <taxon>Endopterygota</taxon>
        <taxon>Lepidoptera</taxon>
        <taxon>Glossata</taxon>
        <taxon>Ditrysia</taxon>
        <taxon>Papilionoidea</taxon>
        <taxon>Papilionidae</taxon>
        <taxon>Papilioninae</taxon>
        <taxon>Iphiclides</taxon>
    </lineage>
</organism>
<evidence type="ECO:0000256" key="1">
    <source>
        <dbReference type="SAM" id="MobiDB-lite"/>
    </source>
</evidence>
<dbReference type="EMBL" id="OW152839">
    <property type="protein sequence ID" value="CAH2061117.1"/>
    <property type="molecule type" value="Genomic_DNA"/>
</dbReference>
<evidence type="ECO:0000313" key="3">
    <source>
        <dbReference type="Proteomes" id="UP000837857"/>
    </source>
</evidence>
<reference evidence="2" key="1">
    <citation type="submission" date="2022-03" db="EMBL/GenBank/DDBJ databases">
        <authorList>
            <person name="Martin H S."/>
        </authorList>
    </citation>
    <scope>NUCLEOTIDE SEQUENCE</scope>
</reference>
<feature type="compositionally biased region" description="Basic and acidic residues" evidence="1">
    <location>
        <begin position="64"/>
        <end position="84"/>
    </location>
</feature>